<evidence type="ECO:0000256" key="1">
    <source>
        <dbReference type="SAM" id="MobiDB-lite"/>
    </source>
</evidence>
<accession>A0ABR2W930</accession>
<sequence>MQNQHNQYREPQESAATIQSHPLYEPTPNSDAHGQEIPNPTPILNGRRLSIEQAVYHNSMANQHEAMIKQLTQNH</sequence>
<dbReference type="EMBL" id="JASJQH010006919">
    <property type="protein sequence ID" value="KAK9727455.1"/>
    <property type="molecule type" value="Genomic_DNA"/>
</dbReference>
<proteinExistence type="predicted"/>
<evidence type="ECO:0000313" key="2">
    <source>
        <dbReference type="EMBL" id="KAK9727455.1"/>
    </source>
</evidence>
<protein>
    <submittedName>
        <fullName evidence="2">Uncharacterized protein</fullName>
    </submittedName>
</protein>
<dbReference type="Proteomes" id="UP001479436">
    <property type="component" value="Unassembled WGS sequence"/>
</dbReference>
<comment type="caution">
    <text evidence="2">The sequence shown here is derived from an EMBL/GenBank/DDBJ whole genome shotgun (WGS) entry which is preliminary data.</text>
</comment>
<name>A0ABR2W930_9FUNG</name>
<feature type="region of interest" description="Disordered" evidence="1">
    <location>
        <begin position="1"/>
        <end position="46"/>
    </location>
</feature>
<reference evidence="2 3" key="1">
    <citation type="submission" date="2023-04" db="EMBL/GenBank/DDBJ databases">
        <title>Genome of Basidiobolus ranarum AG-B5.</title>
        <authorList>
            <person name="Stajich J.E."/>
            <person name="Carter-House D."/>
            <person name="Gryganskyi A."/>
        </authorList>
    </citation>
    <scope>NUCLEOTIDE SEQUENCE [LARGE SCALE GENOMIC DNA]</scope>
    <source>
        <strain evidence="2 3">AG-B5</strain>
    </source>
</reference>
<gene>
    <name evidence="2" type="ORF">K7432_001789</name>
</gene>
<organism evidence="2 3">
    <name type="scientific">Basidiobolus ranarum</name>
    <dbReference type="NCBI Taxonomy" id="34480"/>
    <lineage>
        <taxon>Eukaryota</taxon>
        <taxon>Fungi</taxon>
        <taxon>Fungi incertae sedis</taxon>
        <taxon>Zoopagomycota</taxon>
        <taxon>Entomophthoromycotina</taxon>
        <taxon>Basidiobolomycetes</taxon>
        <taxon>Basidiobolales</taxon>
        <taxon>Basidiobolaceae</taxon>
        <taxon>Basidiobolus</taxon>
    </lineage>
</organism>
<keyword evidence="3" id="KW-1185">Reference proteome</keyword>
<evidence type="ECO:0000313" key="3">
    <source>
        <dbReference type="Proteomes" id="UP001479436"/>
    </source>
</evidence>